<dbReference type="InterPro" id="IPR015340">
    <property type="entry name" value="A_amylase_C_dom"/>
</dbReference>
<evidence type="ECO:0000313" key="17">
    <source>
        <dbReference type="EMBL" id="EIW86154.1"/>
    </source>
</evidence>
<comment type="caution">
    <text evidence="17">The sequence shown here is derived from an EMBL/GenBank/DDBJ whole genome shotgun (WGS) entry which is preliminary data.</text>
</comment>
<comment type="cofactor">
    <cofactor evidence="2">
        <name>Ca(2+)</name>
        <dbReference type="ChEBI" id="CHEBI:29108"/>
    </cofactor>
</comment>
<evidence type="ECO:0000256" key="7">
    <source>
        <dbReference type="ARBA" id="ARBA00022801"/>
    </source>
</evidence>
<dbReference type="EMBL" id="JH711573">
    <property type="protein sequence ID" value="EIW86154.1"/>
    <property type="molecule type" value="Genomic_DNA"/>
</dbReference>
<dbReference type="AlphaFoldDB" id="A0A5M3N517"/>
<organism evidence="17 18">
    <name type="scientific">Coniophora puteana (strain RWD-64-598)</name>
    <name type="common">Brown rot fungus</name>
    <dbReference type="NCBI Taxonomy" id="741705"/>
    <lineage>
        <taxon>Eukaryota</taxon>
        <taxon>Fungi</taxon>
        <taxon>Dikarya</taxon>
        <taxon>Basidiomycota</taxon>
        <taxon>Agaricomycotina</taxon>
        <taxon>Agaricomycetes</taxon>
        <taxon>Agaricomycetidae</taxon>
        <taxon>Boletales</taxon>
        <taxon>Coniophorineae</taxon>
        <taxon>Coniophoraceae</taxon>
        <taxon>Coniophora</taxon>
    </lineage>
</organism>
<dbReference type="GO" id="GO:0004556">
    <property type="term" value="F:alpha-amylase activity"/>
    <property type="evidence" value="ECO:0007669"/>
    <property type="project" value="UniProtKB-EC"/>
</dbReference>
<dbReference type="SMART" id="SM00642">
    <property type="entry name" value="Aamy"/>
    <property type="match status" value="1"/>
</dbReference>
<dbReference type="GeneID" id="19207032"/>
<keyword evidence="6 15" id="KW-0732">Signal</keyword>
<name>A0A5M3N517_CONPW</name>
<comment type="catalytic activity">
    <reaction evidence="1">
        <text>Endohydrolysis of (1-&gt;4)-alpha-D-glucosidic linkages in polysaccharides containing three or more (1-&gt;4)-alpha-linked D-glucose units.</text>
        <dbReference type="EC" id="3.2.1.1"/>
    </reaction>
</comment>
<feature type="domain" description="Glycosyl hydrolase family 13 catalytic" evidence="16">
    <location>
        <begin position="40"/>
        <end position="412"/>
    </location>
</feature>
<evidence type="ECO:0000259" key="16">
    <source>
        <dbReference type="SMART" id="SM00642"/>
    </source>
</evidence>
<evidence type="ECO:0000256" key="1">
    <source>
        <dbReference type="ARBA" id="ARBA00000548"/>
    </source>
</evidence>
<keyword evidence="7 17" id="KW-0378">Hydrolase</keyword>
<dbReference type="CDD" id="cd11319">
    <property type="entry name" value="AmyAc_euk_AmyA"/>
    <property type="match status" value="1"/>
</dbReference>
<protein>
    <recommendedName>
        <fullName evidence="4">alpha-amylase</fullName>
        <ecNumber evidence="4">3.2.1.1</ecNumber>
    </recommendedName>
</protein>
<dbReference type="Proteomes" id="UP000053558">
    <property type="component" value="Unassembled WGS sequence"/>
</dbReference>
<feature type="binding site" evidence="14">
    <location>
        <position position="111"/>
    </location>
    <ligand>
        <name>substrate</name>
    </ligand>
</feature>
<keyword evidence="5" id="KW-0479">Metal-binding</keyword>
<dbReference type="Gene3D" id="2.60.40.1180">
    <property type="entry name" value="Golgi alpha-mannosidase II"/>
    <property type="match status" value="1"/>
</dbReference>
<feature type="chain" id="PRO_5024305935" description="alpha-amylase" evidence="15">
    <location>
        <begin position="28"/>
        <end position="559"/>
    </location>
</feature>
<dbReference type="PANTHER" id="PTHR10357:SF215">
    <property type="entry name" value="ALPHA-AMYLASE 1"/>
    <property type="match status" value="1"/>
</dbReference>
<evidence type="ECO:0000313" key="18">
    <source>
        <dbReference type="Proteomes" id="UP000053558"/>
    </source>
</evidence>
<evidence type="ECO:0000256" key="9">
    <source>
        <dbReference type="ARBA" id="ARBA00023157"/>
    </source>
</evidence>
<sequence length="559" mass="60860">MLTLTPTVVSLIVLWGTWFHCISGVLAAKADDWRTRSVYQVVTDRFAPPSNVSTLPPCNTDDRKYCGGTFLGLRDHLDYIQTLGFDAVSISPPFTSVQGKTLYGEGYLGEWPQDLTSIESHFGTDNDLIALSKALHDRGMYLLLDIVINHLVPPTPFNVTSFTKSNGTTQLLHNTIAAKPFSDPEQFHDLCFIGNVTSNQTTIENCWLGDASLPYADLNTENSEVVHVLNDWIAGVVAKYSVDGLKLSMAKNIPIDFWKAFTNIAGVFALGEVVTGDPNYTKNYTEGMDAVMDYPVWFTVVDAFRSPQGNLSALYDVVAQSQKLYSKSGFVAGSFTENRHEARFPSRTQDLSLVLNALTWPFIHDGIPIIYYGQEQGFAGGGPPGNHEPFWLSGNNTANPFYRLVRSMNAARHAAMKSTTSYFLTTPMKFVETHTNSTLAVSKPPLLSLLTNAGSGDSTHPGGASWNVTTPLYKAGQELIEVFSCRIVQANDGGGVNLTSLGGMPQVLLPATILRAHKDAGICRETTEHSGAPSVRFGVGGMRLVWGAVVLLVAVVSFV</sequence>
<keyword evidence="10" id="KW-0325">Glycoprotein</keyword>
<dbReference type="KEGG" id="cput:CONPUDRAFT_44970"/>
<evidence type="ECO:0000256" key="3">
    <source>
        <dbReference type="ARBA" id="ARBA00008061"/>
    </source>
</evidence>
<dbReference type="InterPro" id="IPR013777">
    <property type="entry name" value="A-amylase-like"/>
</dbReference>
<keyword evidence="18" id="KW-1185">Reference proteome</keyword>
<dbReference type="SUPFAM" id="SSF51011">
    <property type="entry name" value="Glycosyl hydrolase domain"/>
    <property type="match status" value="1"/>
</dbReference>
<dbReference type="Pfam" id="PF09260">
    <property type="entry name" value="A_amylase_dom_C"/>
    <property type="match status" value="1"/>
</dbReference>
<evidence type="ECO:0000256" key="13">
    <source>
        <dbReference type="PIRSR" id="PIRSR001024-4"/>
    </source>
</evidence>
<reference evidence="18" key="1">
    <citation type="journal article" date="2012" name="Science">
        <title>The Paleozoic origin of enzymatic lignin decomposition reconstructed from 31 fungal genomes.</title>
        <authorList>
            <person name="Floudas D."/>
            <person name="Binder M."/>
            <person name="Riley R."/>
            <person name="Barry K."/>
            <person name="Blanchette R.A."/>
            <person name="Henrissat B."/>
            <person name="Martinez A.T."/>
            <person name="Otillar R."/>
            <person name="Spatafora J.W."/>
            <person name="Yadav J.S."/>
            <person name="Aerts A."/>
            <person name="Benoit I."/>
            <person name="Boyd A."/>
            <person name="Carlson A."/>
            <person name="Copeland A."/>
            <person name="Coutinho P.M."/>
            <person name="de Vries R.P."/>
            <person name="Ferreira P."/>
            <person name="Findley K."/>
            <person name="Foster B."/>
            <person name="Gaskell J."/>
            <person name="Glotzer D."/>
            <person name="Gorecki P."/>
            <person name="Heitman J."/>
            <person name="Hesse C."/>
            <person name="Hori C."/>
            <person name="Igarashi K."/>
            <person name="Jurgens J.A."/>
            <person name="Kallen N."/>
            <person name="Kersten P."/>
            <person name="Kohler A."/>
            <person name="Kuees U."/>
            <person name="Kumar T.K.A."/>
            <person name="Kuo A."/>
            <person name="LaButti K."/>
            <person name="Larrondo L.F."/>
            <person name="Lindquist E."/>
            <person name="Ling A."/>
            <person name="Lombard V."/>
            <person name="Lucas S."/>
            <person name="Lundell T."/>
            <person name="Martin R."/>
            <person name="McLaughlin D.J."/>
            <person name="Morgenstern I."/>
            <person name="Morin E."/>
            <person name="Murat C."/>
            <person name="Nagy L.G."/>
            <person name="Nolan M."/>
            <person name="Ohm R.A."/>
            <person name="Patyshakuliyeva A."/>
            <person name="Rokas A."/>
            <person name="Ruiz-Duenas F.J."/>
            <person name="Sabat G."/>
            <person name="Salamov A."/>
            <person name="Samejima M."/>
            <person name="Schmutz J."/>
            <person name="Slot J.C."/>
            <person name="St John F."/>
            <person name="Stenlid J."/>
            <person name="Sun H."/>
            <person name="Sun S."/>
            <person name="Syed K."/>
            <person name="Tsang A."/>
            <person name="Wiebenga A."/>
            <person name="Young D."/>
            <person name="Pisabarro A."/>
            <person name="Eastwood D.C."/>
            <person name="Martin F."/>
            <person name="Cullen D."/>
            <person name="Grigoriev I.V."/>
            <person name="Hibbett D.S."/>
        </authorList>
    </citation>
    <scope>NUCLEOTIDE SEQUENCE [LARGE SCALE GENOMIC DNA]</scope>
    <source>
        <strain evidence="18">RWD-64-598 SS2</strain>
    </source>
</reference>
<feature type="binding site" evidence="14">
    <location>
        <position position="276"/>
    </location>
    <ligand>
        <name>substrate</name>
    </ligand>
</feature>
<evidence type="ECO:0000256" key="4">
    <source>
        <dbReference type="ARBA" id="ARBA00012595"/>
    </source>
</evidence>
<evidence type="ECO:0000256" key="6">
    <source>
        <dbReference type="ARBA" id="ARBA00022729"/>
    </source>
</evidence>
<dbReference type="OrthoDB" id="204980at2759"/>
<evidence type="ECO:0000256" key="5">
    <source>
        <dbReference type="ARBA" id="ARBA00022723"/>
    </source>
</evidence>
<feature type="signal peptide" evidence="15">
    <location>
        <begin position="1"/>
        <end position="27"/>
    </location>
</feature>
<dbReference type="SUPFAM" id="SSF51445">
    <property type="entry name" value="(Trans)glycosidases"/>
    <property type="match status" value="1"/>
</dbReference>
<dbReference type="Gene3D" id="3.20.20.80">
    <property type="entry name" value="Glycosidases"/>
    <property type="match status" value="1"/>
</dbReference>
<feature type="disulfide bond" evidence="13">
    <location>
        <begin position="191"/>
        <end position="206"/>
    </location>
</feature>
<keyword evidence="9 13" id="KW-1015">Disulfide bond</keyword>
<evidence type="ECO:0000256" key="8">
    <source>
        <dbReference type="ARBA" id="ARBA00022837"/>
    </source>
</evidence>
<feature type="binding site" evidence="14">
    <location>
        <position position="150"/>
    </location>
    <ligand>
        <name>substrate</name>
    </ligand>
</feature>
<evidence type="ECO:0000256" key="12">
    <source>
        <dbReference type="ARBA" id="ARBA00023295"/>
    </source>
</evidence>
<dbReference type="EC" id="3.2.1.1" evidence="4"/>
<evidence type="ECO:0000256" key="14">
    <source>
        <dbReference type="PIRSR" id="PIRSR001024-5"/>
    </source>
</evidence>
<evidence type="ECO:0000256" key="11">
    <source>
        <dbReference type="ARBA" id="ARBA00023277"/>
    </source>
</evidence>
<evidence type="ECO:0000256" key="10">
    <source>
        <dbReference type="ARBA" id="ARBA00023180"/>
    </source>
</evidence>
<proteinExistence type="inferred from homology"/>
<dbReference type="InterPro" id="IPR006047">
    <property type="entry name" value="GH13_cat_dom"/>
</dbReference>
<comment type="similarity">
    <text evidence="3">Belongs to the glycosyl hydrolase 13 family.</text>
</comment>
<dbReference type="GO" id="GO:0016052">
    <property type="term" value="P:carbohydrate catabolic process"/>
    <property type="evidence" value="ECO:0007669"/>
    <property type="project" value="InterPro"/>
</dbReference>
<gene>
    <name evidence="17" type="ORF">CONPUDRAFT_44970</name>
</gene>
<accession>A0A5M3N517</accession>
<dbReference type="InterPro" id="IPR013780">
    <property type="entry name" value="Glyco_hydro_b"/>
</dbReference>
<evidence type="ECO:0000256" key="15">
    <source>
        <dbReference type="SAM" id="SignalP"/>
    </source>
</evidence>
<keyword evidence="11" id="KW-0119">Carbohydrate metabolism</keyword>
<dbReference type="GO" id="GO:0005509">
    <property type="term" value="F:calcium ion binding"/>
    <property type="evidence" value="ECO:0007669"/>
    <property type="project" value="InterPro"/>
</dbReference>
<dbReference type="PANTHER" id="PTHR10357">
    <property type="entry name" value="ALPHA-AMYLASE FAMILY MEMBER"/>
    <property type="match status" value="1"/>
</dbReference>
<evidence type="ECO:0000256" key="2">
    <source>
        <dbReference type="ARBA" id="ARBA00001913"/>
    </source>
</evidence>
<dbReference type="Pfam" id="PF00128">
    <property type="entry name" value="Alpha-amylase"/>
    <property type="match status" value="1"/>
</dbReference>
<keyword evidence="12" id="KW-0326">Glycosidase</keyword>
<keyword evidence="8" id="KW-0106">Calcium</keyword>
<dbReference type="PIRSF" id="PIRSF001024">
    <property type="entry name" value="Alph-amyl_fung"/>
    <property type="match status" value="1"/>
</dbReference>
<dbReference type="InterPro" id="IPR017853">
    <property type="entry name" value="GH"/>
</dbReference>
<dbReference type="RefSeq" id="XP_007762481.1">
    <property type="nucleotide sequence ID" value="XM_007764291.1"/>
</dbReference>
<feature type="disulfide bond" evidence="13">
    <location>
        <begin position="58"/>
        <end position="66"/>
    </location>
</feature>